<dbReference type="RefSeq" id="WP_110171428.1">
    <property type="nucleotide sequence ID" value="NZ_CP015136.1"/>
</dbReference>
<name>A0A143PPF9_LUTPR</name>
<feature type="chain" id="PRO_5007511765" description="Lipoprotein" evidence="1">
    <location>
        <begin position="31"/>
        <end position="185"/>
    </location>
</feature>
<keyword evidence="3" id="KW-1185">Reference proteome</keyword>
<dbReference type="Proteomes" id="UP000076079">
    <property type="component" value="Chromosome"/>
</dbReference>
<reference evidence="3" key="2">
    <citation type="submission" date="2016-04" db="EMBL/GenBank/DDBJ databases">
        <title>First Complete Genome Sequence of a Subdivision 6 Acidobacterium.</title>
        <authorList>
            <person name="Huang S."/>
            <person name="Vieira S."/>
            <person name="Bunk B."/>
            <person name="Riedel T."/>
            <person name="Sproeer C."/>
            <person name="Overmann J."/>
        </authorList>
    </citation>
    <scope>NUCLEOTIDE SEQUENCE [LARGE SCALE GENOMIC DNA]</scope>
    <source>
        <strain evidence="3">DSM 100886 HEG_-6_39</strain>
    </source>
</reference>
<evidence type="ECO:0008006" key="4">
    <source>
        <dbReference type="Google" id="ProtNLM"/>
    </source>
</evidence>
<protein>
    <recommendedName>
        <fullName evidence="4">Lipoprotein</fullName>
    </recommendedName>
</protein>
<accession>A0A143PPF9</accession>
<dbReference type="AlphaFoldDB" id="A0A143PPF9"/>
<feature type="signal peptide" evidence="1">
    <location>
        <begin position="1"/>
        <end position="30"/>
    </location>
</feature>
<dbReference type="PROSITE" id="PS51257">
    <property type="entry name" value="PROKAR_LIPOPROTEIN"/>
    <property type="match status" value="1"/>
</dbReference>
<keyword evidence="1" id="KW-0732">Signal</keyword>
<evidence type="ECO:0000313" key="2">
    <source>
        <dbReference type="EMBL" id="AMY09699.1"/>
    </source>
</evidence>
<evidence type="ECO:0000256" key="1">
    <source>
        <dbReference type="SAM" id="SignalP"/>
    </source>
</evidence>
<gene>
    <name evidence="2" type="ORF">LuPra_02923</name>
</gene>
<reference evidence="2 3" key="1">
    <citation type="journal article" date="2016" name="Genome Announc.">
        <title>First Complete Genome Sequence of a Subdivision 6 Acidobacterium Strain.</title>
        <authorList>
            <person name="Huang S."/>
            <person name="Vieira S."/>
            <person name="Bunk B."/>
            <person name="Riedel T."/>
            <person name="Sproer C."/>
            <person name="Overmann J."/>
        </authorList>
    </citation>
    <scope>NUCLEOTIDE SEQUENCE [LARGE SCALE GENOMIC DNA]</scope>
    <source>
        <strain evidence="3">DSM 100886 HEG_-6_39</strain>
    </source>
</reference>
<evidence type="ECO:0000313" key="3">
    <source>
        <dbReference type="Proteomes" id="UP000076079"/>
    </source>
</evidence>
<organism evidence="2 3">
    <name type="scientific">Luteitalea pratensis</name>
    <dbReference type="NCBI Taxonomy" id="1855912"/>
    <lineage>
        <taxon>Bacteria</taxon>
        <taxon>Pseudomonadati</taxon>
        <taxon>Acidobacteriota</taxon>
        <taxon>Vicinamibacteria</taxon>
        <taxon>Vicinamibacterales</taxon>
        <taxon>Vicinamibacteraceae</taxon>
        <taxon>Luteitalea</taxon>
    </lineage>
</organism>
<dbReference type="EMBL" id="CP015136">
    <property type="protein sequence ID" value="AMY09699.1"/>
    <property type="molecule type" value="Genomic_DNA"/>
</dbReference>
<proteinExistence type="predicted"/>
<sequence length="185" mass="18991" precursor="true">MNVRGWSVIWAPMALVLACGLSGCSSSAPAAEVSAAAAVNGPAAPKALEDATATVFEDEEAHADRPPHGGVVVALGPHAAHAEVVAVPDNGELSLYVLDAEGQPGQRIAQPKVVVDVETSGRLVRLEMVAAPDEGLGERVGDASHFVVKSDELLRMAAAKVTVKWLGVNGQVYSDVVVDWAAAAP</sequence>
<dbReference type="KEGG" id="abac:LuPra_02923"/>